<sequence length="70" mass="8234">MSSLFIVAVLERNKARSFLNKMKSERFKKVLRACAIIEIKIPPIKKIGHVVTNCFLFHFKEKRRIFVNSI</sequence>
<reference evidence="1 2" key="1">
    <citation type="submission" date="2017-01" db="EMBL/GenBank/DDBJ databases">
        <title>Comparative genomic analysis of Brazilian Leptospira santarosai.</title>
        <authorList>
            <person name="Moreno L.Z."/>
            <person name="Miraglia F."/>
            <person name="Kremer F.S."/>
            <person name="Eslabao M.R."/>
            <person name="Lilenbaum W."/>
            <person name="Dellagostin O.A."/>
            <person name="Moreno A.M."/>
        </authorList>
    </citation>
    <scope>NUCLEOTIDE SEQUENCE [LARGE SCALE GENOMIC DNA]</scope>
    <source>
        <strain evidence="1 2">M52/8-19</strain>
    </source>
</reference>
<protein>
    <submittedName>
        <fullName evidence="1">Uncharacterized protein</fullName>
    </submittedName>
</protein>
<gene>
    <name evidence="1" type="ORF">BWD14_05620</name>
</gene>
<name>A0AB73NF51_9LEPT</name>
<accession>A0AB73NF51</accession>
<proteinExistence type="predicted"/>
<dbReference type="Proteomes" id="UP000189337">
    <property type="component" value="Unassembled WGS sequence"/>
</dbReference>
<evidence type="ECO:0000313" key="1">
    <source>
        <dbReference type="EMBL" id="ONF93817.1"/>
    </source>
</evidence>
<evidence type="ECO:0000313" key="2">
    <source>
        <dbReference type="Proteomes" id="UP000189337"/>
    </source>
</evidence>
<dbReference type="AlphaFoldDB" id="A0AB73NF51"/>
<dbReference type="EMBL" id="MTSU01000004">
    <property type="protein sequence ID" value="ONF93817.1"/>
    <property type="molecule type" value="Genomic_DNA"/>
</dbReference>
<comment type="caution">
    <text evidence="1">The sequence shown here is derived from an EMBL/GenBank/DDBJ whole genome shotgun (WGS) entry which is preliminary data.</text>
</comment>
<organism evidence="1 2">
    <name type="scientific">Leptospira santarosai</name>
    <dbReference type="NCBI Taxonomy" id="28183"/>
    <lineage>
        <taxon>Bacteria</taxon>
        <taxon>Pseudomonadati</taxon>
        <taxon>Spirochaetota</taxon>
        <taxon>Spirochaetia</taxon>
        <taxon>Leptospirales</taxon>
        <taxon>Leptospiraceae</taxon>
        <taxon>Leptospira</taxon>
    </lineage>
</organism>